<keyword evidence="2" id="KW-1185">Reference proteome</keyword>
<dbReference type="EMBL" id="ML995478">
    <property type="protein sequence ID" value="KAF2145267.1"/>
    <property type="molecule type" value="Genomic_DNA"/>
</dbReference>
<reference evidence="1" key="1">
    <citation type="journal article" date="2020" name="Stud. Mycol.">
        <title>101 Dothideomycetes genomes: a test case for predicting lifestyles and emergence of pathogens.</title>
        <authorList>
            <person name="Haridas S."/>
            <person name="Albert R."/>
            <person name="Binder M."/>
            <person name="Bloem J."/>
            <person name="Labutti K."/>
            <person name="Salamov A."/>
            <person name="Andreopoulos B."/>
            <person name="Baker S."/>
            <person name="Barry K."/>
            <person name="Bills G."/>
            <person name="Bluhm B."/>
            <person name="Cannon C."/>
            <person name="Castanera R."/>
            <person name="Culley D."/>
            <person name="Daum C."/>
            <person name="Ezra D."/>
            <person name="Gonzalez J."/>
            <person name="Henrissat B."/>
            <person name="Kuo A."/>
            <person name="Liang C."/>
            <person name="Lipzen A."/>
            <person name="Lutzoni F."/>
            <person name="Magnuson J."/>
            <person name="Mondo S."/>
            <person name="Nolan M."/>
            <person name="Ohm R."/>
            <person name="Pangilinan J."/>
            <person name="Park H.-J."/>
            <person name="Ramirez L."/>
            <person name="Alfaro M."/>
            <person name="Sun H."/>
            <person name="Tritt A."/>
            <person name="Yoshinaga Y."/>
            <person name="Zwiers L.-H."/>
            <person name="Turgeon B."/>
            <person name="Goodwin S."/>
            <person name="Spatafora J."/>
            <person name="Crous P."/>
            <person name="Grigoriev I."/>
        </authorList>
    </citation>
    <scope>NUCLEOTIDE SEQUENCE</scope>
    <source>
        <strain evidence="1">CBS 121167</strain>
    </source>
</reference>
<gene>
    <name evidence="1" type="ORF">K452DRAFT_221599</name>
</gene>
<dbReference type="AlphaFoldDB" id="A0A6A6BR32"/>
<dbReference type="RefSeq" id="XP_033400979.1">
    <property type="nucleotide sequence ID" value="XM_033536523.1"/>
</dbReference>
<evidence type="ECO:0000313" key="1">
    <source>
        <dbReference type="EMBL" id="KAF2145267.1"/>
    </source>
</evidence>
<evidence type="ECO:0000313" key="2">
    <source>
        <dbReference type="Proteomes" id="UP000799438"/>
    </source>
</evidence>
<dbReference type="PANTHER" id="PTHR37845">
    <property type="entry name" value="SEQUENCE ORPHAN"/>
    <property type="match status" value="1"/>
</dbReference>
<dbReference type="InterPro" id="IPR038781">
    <property type="entry name" value="C365.16-ike"/>
</dbReference>
<dbReference type="PANTHER" id="PTHR37845:SF1">
    <property type="entry name" value="SEQUENCE ORPHAN"/>
    <property type="match status" value="1"/>
</dbReference>
<evidence type="ECO:0008006" key="3">
    <source>
        <dbReference type="Google" id="ProtNLM"/>
    </source>
</evidence>
<dbReference type="GeneID" id="54294019"/>
<protein>
    <recommendedName>
        <fullName evidence="3">Sequence orphan</fullName>
    </recommendedName>
</protein>
<name>A0A6A6BR32_9PEZI</name>
<sequence length="284" mass="30650">MSSTSWNTRNLGLRSGADIAAAASAGVLVAPVITMIDRSIIENASGRATLRASLANSLRTLLTRPQAFILTRPFFLIFTLYTGTYVTANTLDTVSSTLRDAPANSVTSGLPKFAATSSANLALCLYKDSQFTRLFAAPGATPRAIPLPTYALFTLRDCLTVFASFNVPPILAPILDERLRHASGTVAAKLRKHVDAASAAQFVAPAAVQIVSTPMHLLGLDLYNRHDAGWRQRAQKVRREWFASCLARMGRIVPAFGVGGVVNMRVRKSLLGRLEDRDPVVLKV</sequence>
<dbReference type="OrthoDB" id="275936at2759"/>
<dbReference type="GO" id="GO:0005739">
    <property type="term" value="C:mitochondrion"/>
    <property type="evidence" value="ECO:0007669"/>
    <property type="project" value="TreeGrafter"/>
</dbReference>
<proteinExistence type="predicted"/>
<organism evidence="1 2">
    <name type="scientific">Aplosporella prunicola CBS 121167</name>
    <dbReference type="NCBI Taxonomy" id="1176127"/>
    <lineage>
        <taxon>Eukaryota</taxon>
        <taxon>Fungi</taxon>
        <taxon>Dikarya</taxon>
        <taxon>Ascomycota</taxon>
        <taxon>Pezizomycotina</taxon>
        <taxon>Dothideomycetes</taxon>
        <taxon>Dothideomycetes incertae sedis</taxon>
        <taxon>Botryosphaeriales</taxon>
        <taxon>Aplosporellaceae</taxon>
        <taxon>Aplosporella</taxon>
    </lineage>
</organism>
<dbReference type="Proteomes" id="UP000799438">
    <property type="component" value="Unassembled WGS sequence"/>
</dbReference>
<accession>A0A6A6BR32</accession>